<organism evidence="2 3">
    <name type="scientific">Geodia barretti</name>
    <name type="common">Barrett's horny sponge</name>
    <dbReference type="NCBI Taxonomy" id="519541"/>
    <lineage>
        <taxon>Eukaryota</taxon>
        <taxon>Metazoa</taxon>
        <taxon>Porifera</taxon>
        <taxon>Demospongiae</taxon>
        <taxon>Heteroscleromorpha</taxon>
        <taxon>Tetractinellida</taxon>
        <taxon>Astrophorina</taxon>
        <taxon>Geodiidae</taxon>
        <taxon>Geodia</taxon>
    </lineage>
</organism>
<accession>A0AA35XF70</accession>
<reference evidence="2" key="1">
    <citation type="submission" date="2023-03" db="EMBL/GenBank/DDBJ databases">
        <authorList>
            <person name="Steffen K."/>
            <person name="Cardenas P."/>
        </authorList>
    </citation>
    <scope>NUCLEOTIDE SEQUENCE</scope>
</reference>
<dbReference type="InterPro" id="IPR005031">
    <property type="entry name" value="COQ10_START"/>
</dbReference>
<dbReference type="Proteomes" id="UP001174909">
    <property type="component" value="Unassembled WGS sequence"/>
</dbReference>
<dbReference type="EMBL" id="CASHTH010004371">
    <property type="protein sequence ID" value="CAI8056558.1"/>
    <property type="molecule type" value="Genomic_DNA"/>
</dbReference>
<dbReference type="AlphaFoldDB" id="A0AA35XF70"/>
<protein>
    <recommendedName>
        <fullName evidence="1">Coenzyme Q-binding protein COQ10 START domain-containing protein</fullName>
    </recommendedName>
</protein>
<dbReference type="SUPFAM" id="SSF55961">
    <property type="entry name" value="Bet v1-like"/>
    <property type="match status" value="1"/>
</dbReference>
<dbReference type="Gene3D" id="3.30.530.20">
    <property type="match status" value="1"/>
</dbReference>
<gene>
    <name evidence="2" type="ORF">GBAR_LOCUS30816</name>
</gene>
<proteinExistence type="predicted"/>
<dbReference type="Pfam" id="PF03364">
    <property type="entry name" value="Polyketide_cyc"/>
    <property type="match status" value="1"/>
</dbReference>
<evidence type="ECO:0000313" key="3">
    <source>
        <dbReference type="Proteomes" id="UP001174909"/>
    </source>
</evidence>
<feature type="domain" description="Coenzyme Q-binding protein COQ10 START" evidence="1">
    <location>
        <begin position="13"/>
        <end position="125"/>
    </location>
</feature>
<keyword evidence="3" id="KW-1185">Reference proteome</keyword>
<evidence type="ECO:0000313" key="2">
    <source>
        <dbReference type="EMBL" id="CAI8056558.1"/>
    </source>
</evidence>
<dbReference type="CDD" id="cd07820">
    <property type="entry name" value="SRPBCC_3"/>
    <property type="match status" value="1"/>
</dbReference>
<sequence length="147" mass="17580">MRDFRFNSQVILQHPREQVFEFFSQAENLNFLTPPWVRFSILTPPPIEMKTGTLIQYRIRVHGIPIRWDSEITQWDPPFRFQDTQRRGPYSQWVHSHIFEEVPEGTLVIDEVEYRVPGGRLVNWLYVAAELRRIFNHRLVNPPKLPG</sequence>
<name>A0AA35XF70_GEOBA</name>
<comment type="caution">
    <text evidence="2">The sequence shown here is derived from an EMBL/GenBank/DDBJ whole genome shotgun (WGS) entry which is preliminary data.</text>
</comment>
<dbReference type="InterPro" id="IPR023393">
    <property type="entry name" value="START-like_dom_sf"/>
</dbReference>
<evidence type="ECO:0000259" key="1">
    <source>
        <dbReference type="Pfam" id="PF03364"/>
    </source>
</evidence>